<dbReference type="InterPro" id="IPR002645">
    <property type="entry name" value="STAS_dom"/>
</dbReference>
<comment type="subcellular location">
    <subcellularLocation>
        <location evidence="1">Membrane</location>
        <topology evidence="1">Multi-pass membrane protein</topology>
    </subcellularLocation>
</comment>
<dbReference type="KEGG" id="nlo:107220296"/>
<feature type="transmembrane region" description="Helical" evidence="5">
    <location>
        <begin position="479"/>
        <end position="510"/>
    </location>
</feature>
<reference evidence="8" key="1">
    <citation type="submission" date="2025-08" db="UniProtKB">
        <authorList>
            <consortium name="RefSeq"/>
        </authorList>
    </citation>
    <scope>IDENTIFICATION</scope>
    <source>
        <tissue evidence="8">Thorax and Abdomen</tissue>
    </source>
</reference>
<feature type="transmembrane region" description="Helical" evidence="5">
    <location>
        <begin position="423"/>
        <end position="441"/>
    </location>
</feature>
<gene>
    <name evidence="8" type="primary">LOC107220296</name>
</gene>
<feature type="transmembrane region" description="Helical" evidence="5">
    <location>
        <begin position="392"/>
        <end position="411"/>
    </location>
</feature>
<evidence type="ECO:0000256" key="1">
    <source>
        <dbReference type="ARBA" id="ARBA00004141"/>
    </source>
</evidence>
<dbReference type="FunCoup" id="A0A6J0BIL4">
    <property type="interactions" value="112"/>
</dbReference>
<dbReference type="AlphaFoldDB" id="A0A6J0BIL4"/>
<proteinExistence type="predicted"/>
<dbReference type="Proteomes" id="UP000829291">
    <property type="component" value="Chromosome 4"/>
</dbReference>
<dbReference type="CDD" id="cd07042">
    <property type="entry name" value="STAS_SulP_like_sulfate_transporter"/>
    <property type="match status" value="1"/>
</dbReference>
<evidence type="ECO:0000256" key="4">
    <source>
        <dbReference type="ARBA" id="ARBA00023136"/>
    </source>
</evidence>
<dbReference type="OrthoDB" id="288203at2759"/>
<keyword evidence="2 5" id="KW-0812">Transmembrane</keyword>
<evidence type="ECO:0000256" key="5">
    <source>
        <dbReference type="SAM" id="Phobius"/>
    </source>
</evidence>
<evidence type="ECO:0000256" key="3">
    <source>
        <dbReference type="ARBA" id="ARBA00022989"/>
    </source>
</evidence>
<dbReference type="SUPFAM" id="SSF52091">
    <property type="entry name" value="SpoIIaa-like"/>
    <property type="match status" value="1"/>
</dbReference>
<dbReference type="PANTHER" id="PTHR11814">
    <property type="entry name" value="SULFATE TRANSPORTER"/>
    <property type="match status" value="1"/>
</dbReference>
<dbReference type="InterPro" id="IPR011547">
    <property type="entry name" value="SLC26A/SulP_dom"/>
</dbReference>
<feature type="transmembrane region" description="Helical" evidence="5">
    <location>
        <begin position="114"/>
        <end position="131"/>
    </location>
</feature>
<dbReference type="PROSITE" id="PS50801">
    <property type="entry name" value="STAS"/>
    <property type="match status" value="1"/>
</dbReference>
<evidence type="ECO:0000313" key="8">
    <source>
        <dbReference type="RefSeq" id="XP_015514316.1"/>
    </source>
</evidence>
<dbReference type="Pfam" id="PF01740">
    <property type="entry name" value="STAS"/>
    <property type="match status" value="1"/>
</dbReference>
<dbReference type="GeneID" id="107220296"/>
<dbReference type="GO" id="GO:0055085">
    <property type="term" value="P:transmembrane transport"/>
    <property type="evidence" value="ECO:0007669"/>
    <property type="project" value="InterPro"/>
</dbReference>
<feature type="transmembrane region" description="Helical" evidence="5">
    <location>
        <begin position="447"/>
        <end position="467"/>
    </location>
</feature>
<feature type="transmembrane region" description="Helical" evidence="5">
    <location>
        <begin position="216"/>
        <end position="234"/>
    </location>
</feature>
<dbReference type="GO" id="GO:0016020">
    <property type="term" value="C:membrane"/>
    <property type="evidence" value="ECO:0007669"/>
    <property type="project" value="UniProtKB-SubCell"/>
</dbReference>
<keyword evidence="3 5" id="KW-1133">Transmembrane helix</keyword>
<feature type="transmembrane region" description="Helical" evidence="5">
    <location>
        <begin position="348"/>
        <end position="372"/>
    </location>
</feature>
<dbReference type="Gene3D" id="3.30.750.24">
    <property type="entry name" value="STAS domain"/>
    <property type="match status" value="1"/>
</dbReference>
<organism evidence="8">
    <name type="scientific">Neodiprion lecontei</name>
    <name type="common">Redheaded pine sawfly</name>
    <dbReference type="NCBI Taxonomy" id="441921"/>
    <lineage>
        <taxon>Eukaryota</taxon>
        <taxon>Metazoa</taxon>
        <taxon>Ecdysozoa</taxon>
        <taxon>Arthropoda</taxon>
        <taxon>Hexapoda</taxon>
        <taxon>Insecta</taxon>
        <taxon>Pterygota</taxon>
        <taxon>Neoptera</taxon>
        <taxon>Endopterygota</taxon>
        <taxon>Hymenoptera</taxon>
        <taxon>Tenthredinoidea</taxon>
        <taxon>Diprionidae</taxon>
        <taxon>Diprioninae</taxon>
        <taxon>Neodiprion</taxon>
    </lineage>
</organism>
<evidence type="ECO:0000256" key="2">
    <source>
        <dbReference type="ARBA" id="ARBA00022692"/>
    </source>
</evidence>
<keyword evidence="7" id="KW-1185">Reference proteome</keyword>
<feature type="domain" description="STAS" evidence="6">
    <location>
        <begin position="543"/>
        <end position="675"/>
    </location>
</feature>
<evidence type="ECO:0000259" key="6">
    <source>
        <dbReference type="PROSITE" id="PS50801"/>
    </source>
</evidence>
<accession>A0A6J0BIL4</accession>
<dbReference type="Pfam" id="PF00916">
    <property type="entry name" value="Sulfate_transp"/>
    <property type="match status" value="1"/>
</dbReference>
<dbReference type="NCBIfam" id="TIGR00815">
    <property type="entry name" value="sulP"/>
    <property type="match status" value="1"/>
</dbReference>
<protein>
    <submittedName>
        <fullName evidence="8">Solute carrier family 26 member 6 isoform X1</fullName>
    </submittedName>
</protein>
<sequence length="681" mass="75189">MWYIKSYRAEGSMDKEDEVLRHLQVERPLYEQDALNKAYHYEKPKHSFVRNTKKSLKSKSCGSCTTSTIPALNWLRSYEWKKDICSDLISGLTVAIMHIPQGMAYALLGNVPPVVGIYMAFFPVLVYFFLGTSKHVSMGTFAVVCLMTGKAVTTHATFPDVLAQSNVTDPTLSPDVPVATYTPIEVATTVTFMVGILQLGMYLFRLGIISTLLSETLVNGFTTGAAVWVLISQIKDLLGLQLPKQKSMFKLIFSCIDIFNELPNVNIAAAIISTVAIIIMVFNNEIIKPYIAKKCSIPIPIELVAVVTGTLISNYGNLPEVYNIRTVGDIPTGLPIPKPPSFSLLPAIAFESVAITMVSYTITMSMALIFAQKLNYEVDSNQELLAMGSSNIVGSFFSCMPVTASLSRSLIQQTTGGKSQLASIVSCGILLTILLWIGPFFEPLPRCVLASIIVVALKGMLLQACELKKFWKLSKLDAAVWIVTFLVVVLVNIDIGLVVGLLVSLTSIFVQSIRPYTCLLGHIPNTDLYLDLKRFKGTTELCGIKIFHYCGGLNFANSGHLKSELFKLVGVVPREVVEERRKLTKKGLYPDPLGSEDKEALRCIILDLSAMSYIDPSGINTLRFLTTEFEKIEVPVYLAGCSGPVFEQIVKCDQFQNKEPSFRIFVGVHDAVTFIQHELFK</sequence>
<dbReference type="InterPro" id="IPR001902">
    <property type="entry name" value="SLC26A/SulP_fam"/>
</dbReference>
<dbReference type="InterPro" id="IPR036513">
    <property type="entry name" value="STAS_dom_sf"/>
</dbReference>
<evidence type="ECO:0000313" key="7">
    <source>
        <dbReference type="Proteomes" id="UP000829291"/>
    </source>
</evidence>
<dbReference type="InParanoid" id="A0A6J0BIL4"/>
<dbReference type="RefSeq" id="XP_015514316.1">
    <property type="nucleotide sequence ID" value="XM_015658830.2"/>
</dbReference>
<feature type="transmembrane region" description="Helical" evidence="5">
    <location>
        <begin position="267"/>
        <end position="284"/>
    </location>
</feature>
<name>A0A6J0BIL4_NEOLC</name>
<keyword evidence="4 5" id="KW-0472">Membrane</keyword>
<feature type="transmembrane region" description="Helical" evidence="5">
    <location>
        <begin position="178"/>
        <end position="204"/>
    </location>
</feature>